<dbReference type="AlphaFoldDB" id="A0A9U8DX15"/>
<evidence type="ECO:0000256" key="5">
    <source>
        <dbReference type="ARBA" id="ARBA00022723"/>
    </source>
</evidence>
<dbReference type="GO" id="GO:0004046">
    <property type="term" value="F:aminoacylase activity"/>
    <property type="evidence" value="ECO:0007669"/>
    <property type="project" value="UniProtKB-EC"/>
</dbReference>
<evidence type="ECO:0000256" key="8">
    <source>
        <dbReference type="ARBA" id="ARBA00029656"/>
    </source>
</evidence>
<dbReference type="PROSITE" id="PS00758">
    <property type="entry name" value="ARGE_DAPE_CPG2_1"/>
    <property type="match status" value="1"/>
</dbReference>
<dbReference type="Proteomes" id="UP001165740">
    <property type="component" value="Chromosome 4"/>
</dbReference>
<dbReference type="PANTHER" id="PTHR45892:SF1">
    <property type="entry name" value="AMINOACYLASE-1"/>
    <property type="match status" value="1"/>
</dbReference>
<keyword evidence="6" id="KW-0378">Hydrolase</keyword>
<comment type="subcellular location">
    <subcellularLocation>
        <location evidence="1">Cytoplasm</location>
    </subcellularLocation>
</comment>
<dbReference type="FunFam" id="1.10.150.900:FF:000001">
    <property type="entry name" value="Aminoacylase-1, putative"/>
    <property type="match status" value="1"/>
</dbReference>
<feature type="active site" description="Proton acceptor" evidence="9">
    <location>
        <position position="144"/>
    </location>
</feature>
<dbReference type="FunFam" id="3.40.630.10:FF:000019">
    <property type="entry name" value="Aminoacylase 1"/>
    <property type="match status" value="1"/>
</dbReference>
<dbReference type="SUPFAM" id="SSF53187">
    <property type="entry name" value="Zn-dependent exopeptidases"/>
    <property type="match status" value="1"/>
</dbReference>
<feature type="binding site" evidence="10">
    <location>
        <position position="171"/>
    </location>
    <ligand>
        <name>Zn(2+)</name>
        <dbReference type="ChEBI" id="CHEBI:29105"/>
        <label>1</label>
    </ligand>
</feature>
<dbReference type="Gene3D" id="3.40.630.10">
    <property type="entry name" value="Zn peptidases"/>
    <property type="match status" value="1"/>
</dbReference>
<comment type="similarity">
    <text evidence="2">Belongs to the peptidase M20A family.</text>
</comment>
<dbReference type="Pfam" id="PF07687">
    <property type="entry name" value="M20_dimer"/>
    <property type="match status" value="1"/>
</dbReference>
<protein>
    <recommendedName>
        <fullName evidence="3">N-acyl-aliphatic-L-amino acid amidohydrolase</fullName>
        <ecNumber evidence="3">3.5.1.14</ecNumber>
    </recommendedName>
    <alternativeName>
        <fullName evidence="8">N-acyl-L-amino-acid amidohydrolase</fullName>
    </alternativeName>
</protein>
<dbReference type="CDD" id="cd05646">
    <property type="entry name" value="M20_AcylaseI_like"/>
    <property type="match status" value="1"/>
</dbReference>
<evidence type="ECO:0000313" key="12">
    <source>
        <dbReference type="Proteomes" id="UP001165740"/>
    </source>
</evidence>
<evidence type="ECO:0000256" key="3">
    <source>
        <dbReference type="ARBA" id="ARBA00011913"/>
    </source>
</evidence>
<feature type="binding site" evidence="10">
    <location>
        <position position="77"/>
    </location>
    <ligand>
        <name>Zn(2+)</name>
        <dbReference type="ChEBI" id="CHEBI:29105"/>
        <label>1</label>
    </ligand>
</feature>
<dbReference type="OrthoDB" id="3064516at2759"/>
<dbReference type="InterPro" id="IPR010159">
    <property type="entry name" value="N-acyl_aa_amidohydrolase"/>
</dbReference>
<feature type="binding site" evidence="10">
    <location>
        <position position="110"/>
    </location>
    <ligand>
        <name>Zn(2+)</name>
        <dbReference type="ChEBI" id="CHEBI:29105"/>
        <label>1</label>
    </ligand>
</feature>
<dbReference type="InterPro" id="IPR002933">
    <property type="entry name" value="Peptidase_M20"/>
</dbReference>
<dbReference type="PANTHER" id="PTHR45892">
    <property type="entry name" value="AMINOACYLASE-1"/>
    <property type="match status" value="1"/>
</dbReference>
<evidence type="ECO:0000259" key="11">
    <source>
        <dbReference type="Pfam" id="PF07687"/>
    </source>
</evidence>
<comment type="cofactor">
    <cofactor evidence="10">
        <name>Zn(2+)</name>
        <dbReference type="ChEBI" id="CHEBI:29105"/>
    </cofactor>
    <text evidence="10">Binds 2 Zn(2+) ions per subunit.</text>
</comment>
<dbReference type="InterPro" id="IPR036264">
    <property type="entry name" value="Bact_exopeptidase_dim_dom"/>
</dbReference>
<feature type="binding site" evidence="10">
    <location>
        <position position="145"/>
    </location>
    <ligand>
        <name>Zn(2+)</name>
        <dbReference type="ChEBI" id="CHEBI:29105"/>
        <label>2</label>
    </ligand>
</feature>
<reference evidence="13" key="1">
    <citation type="submission" date="2025-08" db="UniProtKB">
        <authorList>
            <consortium name="RefSeq"/>
        </authorList>
    </citation>
    <scope>IDENTIFICATION</scope>
</reference>
<dbReference type="GO" id="GO:0046872">
    <property type="term" value="F:metal ion binding"/>
    <property type="evidence" value="ECO:0007669"/>
    <property type="project" value="UniProtKB-KW"/>
</dbReference>
<evidence type="ECO:0000256" key="9">
    <source>
        <dbReference type="PIRSR" id="PIRSR036696-1"/>
    </source>
</evidence>
<keyword evidence="7 10" id="KW-0862">Zinc</keyword>
<feature type="binding site" evidence="10">
    <location>
        <position position="110"/>
    </location>
    <ligand>
        <name>Zn(2+)</name>
        <dbReference type="ChEBI" id="CHEBI:29105"/>
        <label>2</label>
    </ligand>
</feature>
<dbReference type="Pfam" id="PF01546">
    <property type="entry name" value="Peptidase_M20"/>
    <property type="match status" value="1"/>
</dbReference>
<dbReference type="Gene3D" id="1.10.150.900">
    <property type="match status" value="1"/>
</dbReference>
<dbReference type="Gene3D" id="3.30.70.360">
    <property type="match status" value="1"/>
</dbReference>
<proteinExistence type="inferred from homology"/>
<dbReference type="GO" id="GO:0005737">
    <property type="term" value="C:cytoplasm"/>
    <property type="evidence" value="ECO:0007669"/>
    <property type="project" value="UniProtKB-SubCell"/>
</dbReference>
<name>A0A9U8DX15_BIOGL</name>
<evidence type="ECO:0000256" key="6">
    <source>
        <dbReference type="ARBA" id="ARBA00022801"/>
    </source>
</evidence>
<feature type="domain" description="Peptidase M20 dimerisation" evidence="11">
    <location>
        <begin position="184"/>
        <end position="296"/>
    </location>
</feature>
<evidence type="ECO:0000256" key="7">
    <source>
        <dbReference type="ARBA" id="ARBA00022833"/>
    </source>
</evidence>
<evidence type="ECO:0000256" key="4">
    <source>
        <dbReference type="ARBA" id="ARBA00022490"/>
    </source>
</evidence>
<feature type="active site" evidence="9">
    <location>
        <position position="79"/>
    </location>
</feature>
<dbReference type="FunFam" id="3.30.70.360:FF:000005">
    <property type="entry name" value="Putative Aminoacylase-1"/>
    <property type="match status" value="1"/>
</dbReference>
<dbReference type="RefSeq" id="XP_013063709.2">
    <property type="nucleotide sequence ID" value="XM_013208255.2"/>
</dbReference>
<dbReference type="KEGG" id="bgt:106052798"/>
<dbReference type="OMA" id="GTDAKQF"/>
<keyword evidence="5 10" id="KW-0479">Metal-binding</keyword>
<dbReference type="InterPro" id="IPR001261">
    <property type="entry name" value="ArgE/DapE_CS"/>
</dbReference>
<dbReference type="InterPro" id="IPR011650">
    <property type="entry name" value="Peptidase_M20_dimer"/>
</dbReference>
<keyword evidence="12" id="KW-1185">Reference proteome</keyword>
<organism evidence="12 13">
    <name type="scientific">Biomphalaria glabrata</name>
    <name type="common">Bloodfluke planorb</name>
    <name type="synonym">Freshwater snail</name>
    <dbReference type="NCBI Taxonomy" id="6526"/>
    <lineage>
        <taxon>Eukaryota</taxon>
        <taxon>Metazoa</taxon>
        <taxon>Spiralia</taxon>
        <taxon>Lophotrochozoa</taxon>
        <taxon>Mollusca</taxon>
        <taxon>Gastropoda</taxon>
        <taxon>Heterobranchia</taxon>
        <taxon>Euthyneura</taxon>
        <taxon>Panpulmonata</taxon>
        <taxon>Hygrophila</taxon>
        <taxon>Lymnaeoidea</taxon>
        <taxon>Planorbidae</taxon>
        <taxon>Biomphalaria</taxon>
    </lineage>
</organism>
<dbReference type="NCBIfam" id="TIGR01880">
    <property type="entry name" value="Ac-peptdase-euk"/>
    <property type="match status" value="1"/>
</dbReference>
<dbReference type="SUPFAM" id="SSF55031">
    <property type="entry name" value="Bacterial exopeptidase dimerisation domain"/>
    <property type="match status" value="1"/>
</dbReference>
<keyword evidence="4" id="KW-0963">Cytoplasm</keyword>
<sequence>MEGVENASVSRFREYLRINTMQPSPNYDAALEFLSKQAAELGLDFRVLESGIKDRPLGLMTWKGTDPELKSVLLTSHMDVVPVFPQYWTYEPFSAHKDEKGNIYARGAQDMKCVTSWYLEAIRQLKAEGQQFLRTLHLLFTSDEEIGSHPAESFSKTEEFKNLNLEFGLDEGLANPGSKMRVFYGERSIWWIKVLCKGNPGHGLAFIENTAAKKLQYMMNKFLAMRDEQETKLKSDPNGKLGSVYTVNMTMLEGGVQPNVVPAELSATFDIRIPPTEDFEAFKEKLKQWCREAGPEVTMEFIQEGYMKETVDVTDKNPWWAAFKSACDKLNVDLELEIFPGGTDSRHFRKAGLNMIGFSPMNNTPVLLHDNDEFLNEKVFLKGIDIYKEVIPALANLRT</sequence>
<evidence type="ECO:0000256" key="2">
    <source>
        <dbReference type="ARBA" id="ARBA00006247"/>
    </source>
</evidence>
<feature type="binding site" evidence="10">
    <location>
        <position position="369"/>
    </location>
    <ligand>
        <name>Zn(2+)</name>
        <dbReference type="ChEBI" id="CHEBI:29105"/>
        <label>2</label>
    </ligand>
</feature>
<evidence type="ECO:0000256" key="1">
    <source>
        <dbReference type="ARBA" id="ARBA00004496"/>
    </source>
</evidence>
<dbReference type="PIRSF" id="PIRSF036696">
    <property type="entry name" value="ACY-1"/>
    <property type="match status" value="1"/>
</dbReference>
<dbReference type="InterPro" id="IPR052083">
    <property type="entry name" value="Aminoacylase-1_M20A"/>
</dbReference>
<evidence type="ECO:0000313" key="13">
    <source>
        <dbReference type="RefSeq" id="XP_013063709.2"/>
    </source>
</evidence>
<dbReference type="GeneID" id="106052798"/>
<dbReference type="EC" id="3.5.1.14" evidence="3"/>
<gene>
    <name evidence="13" type="primary">LOC106052798</name>
</gene>
<accession>A0A9U8DX15</accession>
<dbReference type="GO" id="GO:0006520">
    <property type="term" value="P:amino acid metabolic process"/>
    <property type="evidence" value="ECO:0007669"/>
    <property type="project" value="InterPro"/>
</dbReference>
<evidence type="ECO:0000256" key="10">
    <source>
        <dbReference type="PIRSR" id="PIRSR036696-2"/>
    </source>
</evidence>